<name>A0A443HHJ2_BYSSP</name>
<dbReference type="EMBL" id="RCNU01000023">
    <property type="protein sequence ID" value="RWQ91288.1"/>
    <property type="molecule type" value="Genomic_DNA"/>
</dbReference>
<dbReference type="AlphaFoldDB" id="A0A443HHJ2"/>
<reference evidence="3 4" key="1">
    <citation type="journal article" date="2018" name="Front. Microbiol.">
        <title>Genomic and genetic insights into a cosmopolitan fungus, Paecilomyces variotii (Eurotiales).</title>
        <authorList>
            <person name="Urquhart A.S."/>
            <person name="Mondo S.J."/>
            <person name="Makela M.R."/>
            <person name="Hane J.K."/>
            <person name="Wiebenga A."/>
            <person name="He G."/>
            <person name="Mihaltcheva S."/>
            <person name="Pangilinan J."/>
            <person name="Lipzen A."/>
            <person name="Barry K."/>
            <person name="de Vries R.P."/>
            <person name="Grigoriev I.V."/>
            <person name="Idnurm A."/>
        </authorList>
    </citation>
    <scope>NUCLEOTIDE SEQUENCE [LARGE SCALE GENOMIC DNA]</scope>
    <source>
        <strain evidence="3 4">CBS 101075</strain>
    </source>
</reference>
<feature type="domain" description="Transcription factor IIIC putative zinc-finger" evidence="2">
    <location>
        <begin position="624"/>
        <end position="725"/>
    </location>
</feature>
<dbReference type="PANTHER" id="PTHR15496">
    <property type="entry name" value="GENERAL TRANSCRIPTION FACTOR 3C POLYPEPTIDE 4 FAMILY"/>
    <property type="match status" value="1"/>
</dbReference>
<gene>
    <name evidence="3" type="ORF">C8Q69DRAFT_192376</name>
</gene>
<dbReference type="InterPro" id="IPR024764">
    <property type="entry name" value="TFIIIC_Znf"/>
</dbReference>
<evidence type="ECO:0000313" key="3">
    <source>
        <dbReference type="EMBL" id="RWQ91288.1"/>
    </source>
</evidence>
<evidence type="ECO:0000313" key="4">
    <source>
        <dbReference type="Proteomes" id="UP000283841"/>
    </source>
</evidence>
<dbReference type="RefSeq" id="XP_028480933.1">
    <property type="nucleotide sequence ID" value="XM_028625988.1"/>
</dbReference>
<evidence type="ECO:0000259" key="2">
    <source>
        <dbReference type="Pfam" id="PF12660"/>
    </source>
</evidence>
<keyword evidence="4" id="KW-1185">Reference proteome</keyword>
<evidence type="ECO:0000259" key="1">
    <source>
        <dbReference type="Pfam" id="PF12657"/>
    </source>
</evidence>
<feature type="domain" description="Transcription factor IIIC 90kDa subunit N-terminal" evidence="1">
    <location>
        <begin position="18"/>
        <end position="515"/>
    </location>
</feature>
<dbReference type="InterPro" id="IPR044230">
    <property type="entry name" value="GTF3C4"/>
</dbReference>
<dbReference type="VEuPathDB" id="FungiDB:C8Q69DRAFT_192376"/>
<dbReference type="GO" id="GO:0004402">
    <property type="term" value="F:histone acetyltransferase activity"/>
    <property type="evidence" value="ECO:0007669"/>
    <property type="project" value="InterPro"/>
</dbReference>
<dbReference type="GO" id="GO:0006384">
    <property type="term" value="P:transcription initiation at RNA polymerase III promoter"/>
    <property type="evidence" value="ECO:0007669"/>
    <property type="project" value="InterPro"/>
</dbReference>
<dbReference type="STRING" id="264951.A0A443HHJ2"/>
<accession>A0A443HHJ2</accession>
<dbReference type="PANTHER" id="PTHR15496:SF2">
    <property type="entry name" value="GENERAL TRANSCRIPTION FACTOR 3C POLYPEPTIDE 4"/>
    <property type="match status" value="1"/>
</dbReference>
<dbReference type="GO" id="GO:0000127">
    <property type="term" value="C:transcription factor TFIIIC complex"/>
    <property type="evidence" value="ECO:0007669"/>
    <property type="project" value="InterPro"/>
</dbReference>
<organism evidence="3 4">
    <name type="scientific">Byssochlamys spectabilis</name>
    <name type="common">Paecilomyces variotii</name>
    <dbReference type="NCBI Taxonomy" id="264951"/>
    <lineage>
        <taxon>Eukaryota</taxon>
        <taxon>Fungi</taxon>
        <taxon>Dikarya</taxon>
        <taxon>Ascomycota</taxon>
        <taxon>Pezizomycotina</taxon>
        <taxon>Eurotiomycetes</taxon>
        <taxon>Eurotiomycetidae</taxon>
        <taxon>Eurotiales</taxon>
        <taxon>Thermoascaceae</taxon>
        <taxon>Paecilomyces</taxon>
    </lineage>
</organism>
<dbReference type="InterPro" id="IPR024761">
    <property type="entry name" value="TFIIIC_delta_N"/>
</dbReference>
<dbReference type="GeneID" id="39595265"/>
<dbReference type="Pfam" id="PF12660">
    <property type="entry name" value="zf-TFIIIC"/>
    <property type="match status" value="1"/>
</dbReference>
<sequence length="729" mass="80847">MEPIELQLFPSCHECLSWSQDGELAVAAGEYIHILSPNTQRDGSAAGTAGPWEFTRLRANVFTNIEWPTTNPADRDSFSIGSEQSISTVAGIKWSYPGLEKYRRSILAVLTTNLLLSFYDSGGLRNKWSRVFIVNDALKLHFSQTVADRRVVARKSKIRSFAWCPPLKRQKQRQDGPSALLEPWESRWGVHVLAIANDANDLVFVRVSRTARSSSSEKPYDIEVLSVISLANPAETFPMIHAPSIFVSAVKSKARISHVSCGPWIYETSEEDAKISARSAVAVVYGTKLKIVSLDATLTPVEEQGLSSPGFSVNITCTKNTYIESAGNLDNYRFTGELQWVSEGEFDSITICAGVFSGLVTVTMPRTSYEGEDRKSDRIVVREKPFFQDVVPGHSTAEVSEKTKHWEPISATTIVIDEETGKQTLHVGTLGAYAESYTCPTMEDGMQVFQSPWKKQMEDFRERFDIDRDLGGLAVSRIWGMDSWKGFLAIAFTLHPGDMVEYTTTAEERTTLMISHLDAQKDVSVATMLHPPDPSPEFISEKRKMILQFTLGLEAENQYNDAWSQKLLYAACLCAITSCRDENILSLAHSVLEKLESATGVDLADEKSRCIDGESLAVSPKSAEQLSGPGGTLFEKCSICDAGIEWYHAAEAQCAEGHIFIRCGLTFLCIPEPGISKYCSVCETEYLNDEVFGPECDHEEPQVVSSKYHLIFEAFDTCAYCGGKFQDGH</sequence>
<proteinExistence type="predicted"/>
<protein>
    <submittedName>
        <fullName evidence="3">Transcription factor IIIC subunit delta N-term-domain-containing protein</fullName>
    </submittedName>
</protein>
<dbReference type="Pfam" id="PF12657">
    <property type="entry name" value="TFIIIC_delta"/>
    <property type="match status" value="1"/>
</dbReference>
<comment type="caution">
    <text evidence="3">The sequence shown here is derived from an EMBL/GenBank/DDBJ whole genome shotgun (WGS) entry which is preliminary data.</text>
</comment>
<dbReference type="Proteomes" id="UP000283841">
    <property type="component" value="Unassembled WGS sequence"/>
</dbReference>